<dbReference type="GO" id="GO:0000978">
    <property type="term" value="F:RNA polymerase II cis-regulatory region sequence-specific DNA binding"/>
    <property type="evidence" value="ECO:0007669"/>
    <property type="project" value="TreeGrafter"/>
</dbReference>
<feature type="domain" description="C2H2-type" evidence="13">
    <location>
        <begin position="966"/>
        <end position="993"/>
    </location>
</feature>
<feature type="domain" description="C2H2-type" evidence="13">
    <location>
        <begin position="1050"/>
        <end position="1077"/>
    </location>
</feature>
<keyword evidence="10" id="KW-0539">Nucleus</keyword>
<evidence type="ECO:0000256" key="12">
    <source>
        <dbReference type="SAM" id="MobiDB-lite"/>
    </source>
</evidence>
<feature type="domain" description="C2H2-type" evidence="13">
    <location>
        <begin position="728"/>
        <end position="755"/>
    </location>
</feature>
<dbReference type="SMART" id="SM00355">
    <property type="entry name" value="ZnF_C2H2"/>
    <property type="match status" value="24"/>
</dbReference>
<feature type="region of interest" description="Disordered" evidence="12">
    <location>
        <begin position="1218"/>
        <end position="1264"/>
    </location>
</feature>
<dbReference type="FunFam" id="3.30.160.60:FF:002343">
    <property type="entry name" value="Zinc finger protein 33A"/>
    <property type="match status" value="2"/>
</dbReference>
<keyword evidence="4" id="KW-0677">Repeat</keyword>
<feature type="domain" description="C2H2-type" evidence="13">
    <location>
        <begin position="232"/>
        <end position="259"/>
    </location>
</feature>
<organism evidence="14 15">
    <name type="scientific">Petromyzon marinus</name>
    <name type="common">Sea lamprey</name>
    <dbReference type="NCBI Taxonomy" id="7757"/>
    <lineage>
        <taxon>Eukaryota</taxon>
        <taxon>Metazoa</taxon>
        <taxon>Chordata</taxon>
        <taxon>Craniata</taxon>
        <taxon>Vertebrata</taxon>
        <taxon>Cyclostomata</taxon>
        <taxon>Hyperoartia</taxon>
        <taxon>Petromyzontiformes</taxon>
        <taxon>Petromyzontidae</taxon>
        <taxon>Petromyzon</taxon>
    </lineage>
</organism>
<feature type="domain" description="C2H2-type" evidence="13">
    <location>
        <begin position="40"/>
        <end position="67"/>
    </location>
</feature>
<dbReference type="FunFam" id="3.30.160.60:FF:002196">
    <property type="entry name" value="zinc finger protein 850-like isoform X3"/>
    <property type="match status" value="1"/>
</dbReference>
<feature type="compositionally biased region" description="Low complexity" evidence="12">
    <location>
        <begin position="1172"/>
        <end position="1186"/>
    </location>
</feature>
<dbReference type="PROSITE" id="PS50157">
    <property type="entry name" value="ZINC_FINGER_C2H2_2"/>
    <property type="match status" value="20"/>
</dbReference>
<feature type="domain" description="C2H2-type" evidence="13">
    <location>
        <begin position="260"/>
        <end position="287"/>
    </location>
</feature>
<dbReference type="PANTHER" id="PTHR24384">
    <property type="entry name" value="FINGER PUTATIVE TRANSCRIPTION FACTOR FAMILY-RELATED"/>
    <property type="match status" value="1"/>
</dbReference>
<feature type="domain" description="C2H2-type" evidence="13">
    <location>
        <begin position="1078"/>
        <end position="1105"/>
    </location>
</feature>
<feature type="domain" description="C2H2-type" evidence="13">
    <location>
        <begin position="676"/>
        <end position="703"/>
    </location>
</feature>
<feature type="region of interest" description="Disordered" evidence="12">
    <location>
        <begin position="352"/>
        <end position="378"/>
    </location>
</feature>
<feature type="compositionally biased region" description="Low complexity" evidence="12">
    <location>
        <begin position="544"/>
        <end position="557"/>
    </location>
</feature>
<feature type="domain" description="C2H2-type" evidence="13">
    <location>
        <begin position="148"/>
        <end position="175"/>
    </location>
</feature>
<dbReference type="PANTHER" id="PTHR24384:SF218">
    <property type="entry name" value="ZINC FINGER PROTEIN 502"/>
    <property type="match status" value="1"/>
</dbReference>
<evidence type="ECO:0000256" key="7">
    <source>
        <dbReference type="ARBA" id="ARBA00023015"/>
    </source>
</evidence>
<feature type="region of interest" description="Disordered" evidence="12">
    <location>
        <begin position="533"/>
        <end position="561"/>
    </location>
</feature>
<feature type="domain" description="C2H2-type" evidence="13">
    <location>
        <begin position="120"/>
        <end position="147"/>
    </location>
</feature>
<dbReference type="FunFam" id="3.30.160.60:FF:000176">
    <property type="entry name" value="zinc finger protein 70"/>
    <property type="match status" value="1"/>
</dbReference>
<keyword evidence="5 11" id="KW-0863">Zinc-finger</keyword>
<dbReference type="FunFam" id="3.30.160.60:FF:000933">
    <property type="entry name" value="zinc finger protein 771"/>
    <property type="match status" value="1"/>
</dbReference>
<dbReference type="Pfam" id="PF13912">
    <property type="entry name" value="zf-C2H2_6"/>
    <property type="match status" value="2"/>
</dbReference>
<dbReference type="GO" id="GO:0008270">
    <property type="term" value="F:zinc ion binding"/>
    <property type="evidence" value="ECO:0007669"/>
    <property type="project" value="UniProtKB-KW"/>
</dbReference>
<accession>A0AAJ7XKA2</accession>
<protein>
    <submittedName>
        <fullName evidence="15">Uncharacterized protein LOC116958655</fullName>
    </submittedName>
</protein>
<dbReference type="AlphaFoldDB" id="A0AAJ7XKA2"/>
<evidence type="ECO:0000313" key="14">
    <source>
        <dbReference type="Proteomes" id="UP001318040"/>
    </source>
</evidence>
<evidence type="ECO:0000256" key="11">
    <source>
        <dbReference type="PROSITE-ProRule" id="PRU00042"/>
    </source>
</evidence>
<evidence type="ECO:0000313" key="15">
    <source>
        <dbReference type="RefSeq" id="XP_032837277.1"/>
    </source>
</evidence>
<sequence>MNEGGEMKIYCPVCNWVVVSLPALEDHMKQHRGRTESVLYQCPHCPYSTDKAATLIGHQRSHADEMLHKCWVCDEVFANSEDYCSHQTTHINRARRRKSIGQPPGDVSPDKRIHAGERPYHCNVCGVDFTQSQHLLKHQRIHTNEKPYACAVCGKAFVRSANLVTHTRVHTGEKPYKCTTCGKAYSQSTALINHKRTHTGEKPYGCTVCGKRFTLLKVLVPHERTHTGERPYRCTTCGKSFTQSGTLGIHKRTHTGERPYACDVCGRSFTHLGTLHVHKRTHAGGRPFTRGKASSEAGGLRACRQARAGSSASTPPARPLRRCARGRAGLLEGVTAAGEVVASLGGEGLMATPSATPSVTPSVTPSASLSSEHGETRSFETLPGVKVECDGEDPSASLPIVKRERGGIASFETWPGVKVECDGEDPSASLPIMKRERGGIASVETWPGVKVEHGGGEDSSVPLSIVKQEREESPGCETRLGWLNRSVRSSQILEGSGQGPLSSASSSKAPLAGNKFVNLGDDLKLHRSSQWLPHTGEEERSRRPPQAAAASESATGRSGDHRLCSTVSNWCSWFLASRLVRDTSQGQGGGDSFSFVCLTLCPSARTGTMNEGGEIKIYCPICKWVVISLPALEDHMKRHRGLTEPVLYRCPHCPYSTDKAATLIGHQRSHADEKPYKCRVCEEVFANSGDFCSHQSVHIKRARRGKAFRPPPGDVSPDGRIRAGERPYHCNVCGVDFTQSHHLLNHERIHTGEKPYACAVCGKAFARAGTLVAHKRVHMGKKPYGARTGTMNEGGEIKIYCPICNWVVISLPALEDHMKRHRGLTEPVLYRCPHCPYSTDKAATLIGHQRSHADEKPYKCRVCDEVFANSGDFCSHQSVHMKRARRGKAFAPLLGDVSPDERIHAGVRPYHCNVCGMDFTQSHHLLNHQRIHTGEKPYACAVCGKAFARSGTLVTHKRVHTGKKPYKCATCGKAFKQSGALLNHERTHTGEKPYGCAACGKRFAQSRGLVIHSRTHTGERPYRCTMCGKSFAQSGALSVHRRTHTGERPYACPTCGKAFSESGTLGIHKRTHTGERPYACDVCGSSFTHSGTLRAHKRTHAGGRPFACPTRGKASSGAGSLRARRRARAGSNASTPPARPPLLCRRTRGRAGRHEGVTAAGEVVVSLGGEGPAATPSATPTASLTSERGETLSFETWPGVKVECDGEDPSASLPIMKRERGGIASSETWPGVKVEHGGGEDSSVPLSIVKQEREETPGYETQLG</sequence>
<dbReference type="InterPro" id="IPR013087">
    <property type="entry name" value="Znf_C2H2_type"/>
</dbReference>
<evidence type="ECO:0000256" key="10">
    <source>
        <dbReference type="ARBA" id="ARBA00023242"/>
    </source>
</evidence>
<feature type="domain" description="C2H2-type" evidence="13">
    <location>
        <begin position="858"/>
        <end position="885"/>
    </location>
</feature>
<keyword evidence="8" id="KW-0238">DNA-binding</keyword>
<evidence type="ECO:0000256" key="3">
    <source>
        <dbReference type="ARBA" id="ARBA00022723"/>
    </source>
</evidence>
<comment type="similarity">
    <text evidence="2">Belongs to the krueppel C2H2-type zinc-finger protein family.</text>
</comment>
<evidence type="ECO:0000256" key="2">
    <source>
        <dbReference type="ARBA" id="ARBA00006991"/>
    </source>
</evidence>
<name>A0AAJ7XKA2_PETMA</name>
<comment type="subcellular location">
    <subcellularLocation>
        <location evidence="1">Nucleus</location>
    </subcellularLocation>
</comment>
<feature type="domain" description="C2H2-type" evidence="13">
    <location>
        <begin position="830"/>
        <end position="857"/>
    </location>
</feature>
<feature type="compositionally biased region" description="Low complexity" evidence="12">
    <location>
        <begin position="1111"/>
        <end position="1121"/>
    </location>
</feature>
<dbReference type="PROSITE" id="PS00028">
    <property type="entry name" value="ZINC_FINGER_C2H2_1"/>
    <property type="match status" value="21"/>
</dbReference>
<dbReference type="RefSeq" id="XP_032837277.1">
    <property type="nucleotide sequence ID" value="XM_032981386.1"/>
</dbReference>
<keyword evidence="3" id="KW-0479">Metal-binding</keyword>
<feature type="region of interest" description="Disordered" evidence="12">
    <location>
        <begin position="1169"/>
        <end position="1188"/>
    </location>
</feature>
<dbReference type="Gene3D" id="3.30.160.60">
    <property type="entry name" value="Classic Zinc Finger"/>
    <property type="match status" value="19"/>
</dbReference>
<dbReference type="GO" id="GO:0005634">
    <property type="term" value="C:nucleus"/>
    <property type="evidence" value="ECO:0007669"/>
    <property type="project" value="UniProtKB-SubCell"/>
</dbReference>
<feature type="domain" description="C2H2-type" evidence="13">
    <location>
        <begin position="204"/>
        <end position="231"/>
    </location>
</feature>
<dbReference type="FunFam" id="3.30.160.60:FF:000029">
    <property type="entry name" value="GLI family zinc finger 4"/>
    <property type="match status" value="1"/>
</dbReference>
<feature type="domain" description="C2H2-type" evidence="13">
    <location>
        <begin position="910"/>
        <end position="937"/>
    </location>
</feature>
<evidence type="ECO:0000259" key="13">
    <source>
        <dbReference type="PROSITE" id="PS50157"/>
    </source>
</evidence>
<keyword evidence="7" id="KW-0805">Transcription regulation</keyword>
<dbReference type="FunFam" id="3.30.160.60:FF:000557">
    <property type="entry name" value="zinc finger and SCAN domain-containing protein 29"/>
    <property type="match status" value="4"/>
</dbReference>
<feature type="domain" description="C2H2-type" evidence="13">
    <location>
        <begin position="756"/>
        <end position="783"/>
    </location>
</feature>
<keyword evidence="14" id="KW-1185">Reference proteome</keyword>
<feature type="region of interest" description="Disordered" evidence="12">
    <location>
        <begin position="1095"/>
        <end position="1144"/>
    </location>
</feature>
<evidence type="ECO:0000256" key="5">
    <source>
        <dbReference type="ARBA" id="ARBA00022771"/>
    </source>
</evidence>
<feature type="domain" description="C2H2-type" evidence="13">
    <location>
        <begin position="648"/>
        <end position="675"/>
    </location>
</feature>
<evidence type="ECO:0000256" key="8">
    <source>
        <dbReference type="ARBA" id="ARBA00023125"/>
    </source>
</evidence>
<dbReference type="InterPro" id="IPR036236">
    <property type="entry name" value="Znf_C2H2_sf"/>
</dbReference>
<dbReference type="KEGG" id="pmrn:116958655"/>
<feature type="compositionally biased region" description="Low complexity" evidence="12">
    <location>
        <begin position="352"/>
        <end position="371"/>
    </location>
</feature>
<reference evidence="15" key="1">
    <citation type="submission" date="2025-08" db="UniProtKB">
        <authorList>
            <consortium name="RefSeq"/>
        </authorList>
    </citation>
    <scope>IDENTIFICATION</scope>
    <source>
        <tissue evidence="15">Sperm</tissue>
    </source>
</reference>
<evidence type="ECO:0000256" key="9">
    <source>
        <dbReference type="ARBA" id="ARBA00023163"/>
    </source>
</evidence>
<evidence type="ECO:0000256" key="6">
    <source>
        <dbReference type="ARBA" id="ARBA00022833"/>
    </source>
</evidence>
<feature type="domain" description="C2H2-type" evidence="13">
    <location>
        <begin position="1022"/>
        <end position="1049"/>
    </location>
</feature>
<dbReference type="InterPro" id="IPR050752">
    <property type="entry name" value="C2H2-ZF_domain"/>
</dbReference>
<feature type="domain" description="C2H2-type" evidence="13">
    <location>
        <begin position="176"/>
        <end position="203"/>
    </location>
</feature>
<feature type="domain" description="C2H2-type" evidence="13">
    <location>
        <begin position="994"/>
        <end position="1021"/>
    </location>
</feature>
<dbReference type="Proteomes" id="UP001318040">
    <property type="component" value="Chromosome 80"/>
</dbReference>
<keyword evidence="6" id="KW-0862">Zinc</keyword>
<proteinExistence type="inferred from homology"/>
<evidence type="ECO:0000256" key="4">
    <source>
        <dbReference type="ARBA" id="ARBA00022737"/>
    </source>
</evidence>
<dbReference type="GO" id="GO:0000981">
    <property type="term" value="F:DNA-binding transcription factor activity, RNA polymerase II-specific"/>
    <property type="evidence" value="ECO:0007669"/>
    <property type="project" value="TreeGrafter"/>
</dbReference>
<keyword evidence="9" id="KW-0804">Transcription</keyword>
<dbReference type="SUPFAM" id="SSF57667">
    <property type="entry name" value="beta-beta-alpha zinc fingers"/>
    <property type="match status" value="11"/>
</dbReference>
<gene>
    <name evidence="15" type="primary">LOC116958655</name>
</gene>
<feature type="domain" description="C2H2-type" evidence="13">
    <location>
        <begin position="938"/>
        <end position="965"/>
    </location>
</feature>
<dbReference type="FunFam" id="3.30.160.60:FF:000446">
    <property type="entry name" value="Zinc finger protein"/>
    <property type="match status" value="3"/>
</dbReference>
<dbReference type="Pfam" id="PF00096">
    <property type="entry name" value="zf-C2H2"/>
    <property type="match status" value="16"/>
</dbReference>
<dbReference type="FunFam" id="3.30.160.60:FF:001498">
    <property type="entry name" value="Zinc finger protein 404"/>
    <property type="match status" value="3"/>
</dbReference>
<evidence type="ECO:0000256" key="1">
    <source>
        <dbReference type="ARBA" id="ARBA00004123"/>
    </source>
</evidence>